<sequence>MWSAKKRMEIITRYFASLFGAVAYENRGVTGGAIDGDSYDAINIDIFTGAGSSYSIKRALGFTQEESEIARCISHEMRMLFSQKLLPNYLNACLPQAQLLGISKAISYSNYKTILTVLNILEEFSIETYEGQNISFSIGIDESLNFSRNKLHDICKHDFSRVLTSACNSLLVCSRQGGIVDHFSPSKNYESEDYFAPLEYLPVAAWTSKSRYAFCLNNNCEILIFKNKCLVFAKRRGQWCYFPHEIYSSTINAAPILLKVLDVAEIPSATFKSVYASVIDASFQRKGACIGVIKRSSVYDGNCIRDCMDFVSEEDILVKKKNDKTILLNSIVGGKKFYELSRQLRQEILSMDGATIIFEDGTIFAAGAILKINCGSSGGGRRAAACTLSKYGVGIKVSSDGTMTIWYDPSRPDYFEQLG</sequence>
<name>A0A644SZN9_9ZZZZ</name>
<dbReference type="EMBL" id="VSSQ01000011">
    <property type="protein sequence ID" value="MPL60150.1"/>
    <property type="molecule type" value="Genomic_DNA"/>
</dbReference>
<gene>
    <name evidence="1" type="ORF">SDC9_05706</name>
</gene>
<accession>A0A644SZN9</accession>
<comment type="caution">
    <text evidence="1">The sequence shown here is derived from an EMBL/GenBank/DDBJ whole genome shotgun (WGS) entry which is preliminary data.</text>
</comment>
<dbReference type="AlphaFoldDB" id="A0A644SZN9"/>
<dbReference type="Gene3D" id="3.40.1700.10">
    <property type="entry name" value="DNA integrity scanning protein, DisA, N-terminal domain"/>
    <property type="match status" value="1"/>
</dbReference>
<organism evidence="1">
    <name type="scientific">bioreactor metagenome</name>
    <dbReference type="NCBI Taxonomy" id="1076179"/>
    <lineage>
        <taxon>unclassified sequences</taxon>
        <taxon>metagenomes</taxon>
        <taxon>ecological metagenomes</taxon>
    </lineage>
</organism>
<protein>
    <submittedName>
        <fullName evidence="1">Uncharacterized protein</fullName>
    </submittedName>
</protein>
<reference evidence="1" key="1">
    <citation type="submission" date="2019-08" db="EMBL/GenBank/DDBJ databases">
        <authorList>
            <person name="Kucharzyk K."/>
            <person name="Murdoch R.W."/>
            <person name="Higgins S."/>
            <person name="Loffler F."/>
        </authorList>
    </citation>
    <scope>NUCLEOTIDE SEQUENCE</scope>
</reference>
<dbReference type="InterPro" id="IPR036888">
    <property type="entry name" value="DNA_integrity_DisA_N_sf"/>
</dbReference>
<proteinExistence type="predicted"/>
<evidence type="ECO:0000313" key="1">
    <source>
        <dbReference type="EMBL" id="MPL60150.1"/>
    </source>
</evidence>